<keyword evidence="9" id="KW-0256">Endoplasmic reticulum</keyword>
<evidence type="ECO:0000259" key="10">
    <source>
        <dbReference type="Pfam" id="PF02544"/>
    </source>
</evidence>
<evidence type="ECO:0000256" key="3">
    <source>
        <dbReference type="ARBA" id="ARBA00022692"/>
    </source>
</evidence>
<feature type="domain" description="3-oxo-5-alpha-steroid 4-dehydrogenase C-terminal" evidence="10">
    <location>
        <begin position="211"/>
        <end position="322"/>
    </location>
</feature>
<dbReference type="EC" id="1.3.1.94" evidence="2 9"/>
<dbReference type="GO" id="GO:0160198">
    <property type="term" value="F:polyprenal reductase activity"/>
    <property type="evidence" value="ECO:0007669"/>
    <property type="project" value="UniProtKB-EC"/>
</dbReference>
<name>A0AAJ7DZF9_9HYME</name>
<keyword evidence="9" id="KW-0521">NADP</keyword>
<sequence>MIADSNGIIYCLCKDYVFPLKMTSNLVKGFFLINGLAVAFGGVLVNFFENYLPTSVSKIFRYGKFCSNVKNKFLEKLEVPKRWFKHFYTFAGPFSTAALVLVYYRYYQSDKLPDIVVKILKFLMGQPTLSLIPAENTIFALILLTIHCWKRYYETHYISVFSNAYMNFTFYIIGLFHYLGTIVSIVGESYDITKDTKVDVNWTRLSLTEYTCATVLLISTYMQYRTNIILANLRKDKKGIVVTTNYKMPEGELFNLISGPLQLTEIIIYICLSIILRKAYTFHYVSFWVIMNQVECAYLSHQWSVKTFKNYTNRKIILPFIF</sequence>
<keyword evidence="9" id="KW-0560">Oxidoreductase</keyword>
<dbReference type="PANTHER" id="PTHR14624:SF0">
    <property type="entry name" value="POLYPRENOL REDUCTASE"/>
    <property type="match status" value="1"/>
</dbReference>
<reference evidence="12" key="1">
    <citation type="submission" date="2025-08" db="UniProtKB">
        <authorList>
            <consortium name="RefSeq"/>
        </authorList>
    </citation>
    <scope>IDENTIFICATION</scope>
</reference>
<dbReference type="GO" id="GO:0005789">
    <property type="term" value="C:endoplasmic reticulum membrane"/>
    <property type="evidence" value="ECO:0007669"/>
    <property type="project" value="UniProtKB-SubCell"/>
</dbReference>
<comment type="similarity">
    <text evidence="6 9">Belongs to the steroid 5-alpha reductase family. Polyprenal reductase subfamily.</text>
</comment>
<keyword evidence="3 9" id="KW-0812">Transmembrane</keyword>
<accession>A0AAJ7DZF9</accession>
<dbReference type="RefSeq" id="XP_011502079.1">
    <property type="nucleotide sequence ID" value="XM_011503777.1"/>
</dbReference>
<feature type="transmembrane region" description="Helical" evidence="9">
    <location>
        <begin position="127"/>
        <end position="147"/>
    </location>
</feature>
<comment type="subcellular location">
    <subcellularLocation>
        <location evidence="1">Endomembrane system</location>
        <topology evidence="1">Multi-pass membrane protein</topology>
    </subcellularLocation>
    <subcellularLocation>
        <location evidence="9">Endoplasmic reticulum membrane</location>
    </subcellularLocation>
</comment>
<evidence type="ECO:0000256" key="5">
    <source>
        <dbReference type="ARBA" id="ARBA00023136"/>
    </source>
</evidence>
<comment type="catalytic activity">
    <reaction evidence="8 9">
        <text>a di-trans,poly-cis-dolichal + NADP(+) = a di-trans,poly-cis-polyprenal + NADPH + H(+)</text>
        <dbReference type="Rhea" id="RHEA:80727"/>
        <dbReference type="Rhea" id="RHEA-COMP:19536"/>
        <dbReference type="Rhea" id="RHEA-COMP:19537"/>
        <dbReference type="ChEBI" id="CHEBI:15378"/>
        <dbReference type="ChEBI" id="CHEBI:57783"/>
        <dbReference type="ChEBI" id="CHEBI:58349"/>
        <dbReference type="ChEBI" id="CHEBI:231623"/>
        <dbReference type="ChEBI" id="CHEBI:231637"/>
        <dbReference type="EC" id="1.3.1.94"/>
    </reaction>
    <physiologicalReaction direction="right-to-left" evidence="8 9">
        <dbReference type="Rhea" id="RHEA:80729"/>
    </physiologicalReaction>
</comment>
<evidence type="ECO:0000256" key="2">
    <source>
        <dbReference type="ARBA" id="ARBA00012522"/>
    </source>
</evidence>
<dbReference type="Proteomes" id="UP000695007">
    <property type="component" value="Unplaced"/>
</dbReference>
<evidence type="ECO:0000256" key="9">
    <source>
        <dbReference type="RuleBase" id="RU367081"/>
    </source>
</evidence>
<keyword evidence="4 9" id="KW-1133">Transmembrane helix</keyword>
<evidence type="ECO:0000256" key="7">
    <source>
        <dbReference type="ARBA" id="ARBA00047186"/>
    </source>
</evidence>
<evidence type="ECO:0000256" key="8">
    <source>
        <dbReference type="ARBA" id="ARBA00049427"/>
    </source>
</evidence>
<evidence type="ECO:0000313" key="12">
    <source>
        <dbReference type="RefSeq" id="XP_011502079.1"/>
    </source>
</evidence>
<dbReference type="InterPro" id="IPR001104">
    <property type="entry name" value="3-oxo-5_a-steroid_4-DH_C"/>
</dbReference>
<dbReference type="GO" id="GO:0102389">
    <property type="term" value="F:polyprenol reductase activity"/>
    <property type="evidence" value="ECO:0007669"/>
    <property type="project" value="UniProtKB-UniRule"/>
</dbReference>
<dbReference type="GO" id="GO:0016095">
    <property type="term" value="P:polyprenol catabolic process"/>
    <property type="evidence" value="ECO:0007669"/>
    <property type="project" value="UniProtKB-UniRule"/>
</dbReference>
<dbReference type="AlphaFoldDB" id="A0AAJ7DZF9"/>
<feature type="transmembrane region" description="Helical" evidence="9">
    <location>
        <begin position="168"/>
        <end position="187"/>
    </location>
</feature>
<gene>
    <name evidence="12" type="primary">LOC105365575</name>
</gene>
<organism evidence="11 12">
    <name type="scientific">Ceratosolen solmsi marchali</name>
    <dbReference type="NCBI Taxonomy" id="326594"/>
    <lineage>
        <taxon>Eukaryota</taxon>
        <taxon>Metazoa</taxon>
        <taxon>Ecdysozoa</taxon>
        <taxon>Arthropoda</taxon>
        <taxon>Hexapoda</taxon>
        <taxon>Insecta</taxon>
        <taxon>Pterygota</taxon>
        <taxon>Neoptera</taxon>
        <taxon>Endopterygota</taxon>
        <taxon>Hymenoptera</taxon>
        <taxon>Apocrita</taxon>
        <taxon>Proctotrupomorpha</taxon>
        <taxon>Chalcidoidea</taxon>
        <taxon>Agaonidae</taxon>
        <taxon>Agaoninae</taxon>
        <taxon>Ceratosolen</taxon>
    </lineage>
</organism>
<dbReference type="PROSITE" id="PS50244">
    <property type="entry name" value="S5A_REDUCTASE"/>
    <property type="match status" value="1"/>
</dbReference>
<proteinExistence type="inferred from homology"/>
<keyword evidence="11" id="KW-1185">Reference proteome</keyword>
<dbReference type="GeneID" id="105365575"/>
<dbReference type="InterPro" id="IPR039698">
    <property type="entry name" value="Dfg10/SRD5A3"/>
</dbReference>
<feature type="transmembrane region" description="Helical" evidence="9">
    <location>
        <begin position="29"/>
        <end position="48"/>
    </location>
</feature>
<evidence type="ECO:0000256" key="4">
    <source>
        <dbReference type="ARBA" id="ARBA00022989"/>
    </source>
</evidence>
<comment type="function">
    <text evidence="9">Plays a key role in early steps of protein N-linked glycosylation by being involved in the conversion of polyprenol into dolichol. Acts as a polyprenal reductase that mediates the reduction of polyprenal into dolichal in a NADP-dependent mechanism. Dolichols are required for the synthesis of dolichol-linked monosaccharides and the oligosaccharide precursor used for N-glycosylation.</text>
</comment>
<evidence type="ECO:0000256" key="1">
    <source>
        <dbReference type="ARBA" id="ARBA00004127"/>
    </source>
</evidence>
<feature type="transmembrane region" description="Helical" evidence="9">
    <location>
        <begin position="87"/>
        <end position="107"/>
    </location>
</feature>
<dbReference type="Pfam" id="PF02544">
    <property type="entry name" value="Steroid_dh"/>
    <property type="match status" value="1"/>
</dbReference>
<comment type="pathway">
    <text evidence="9">Protein modification; protein glycosylation.</text>
</comment>
<evidence type="ECO:0000256" key="6">
    <source>
        <dbReference type="ARBA" id="ARBA00046320"/>
    </source>
</evidence>
<dbReference type="GO" id="GO:0003865">
    <property type="term" value="F:3-oxo-5-alpha-steroid 4-dehydrogenase activity"/>
    <property type="evidence" value="ECO:0007669"/>
    <property type="project" value="TreeGrafter"/>
</dbReference>
<protein>
    <recommendedName>
        <fullName evidence="7 9">Polyprenal reductase</fullName>
        <ecNumber evidence="2 9">1.3.1.94</ecNumber>
    </recommendedName>
</protein>
<dbReference type="GO" id="GO:0006488">
    <property type="term" value="P:dolichol-linked oligosaccharide biosynthetic process"/>
    <property type="evidence" value="ECO:0007669"/>
    <property type="project" value="UniProtKB-UniRule"/>
</dbReference>
<keyword evidence="5 9" id="KW-0472">Membrane</keyword>
<dbReference type="KEGG" id="csol:105365575"/>
<dbReference type="PANTHER" id="PTHR14624">
    <property type="entry name" value="DFG10 PROTEIN"/>
    <property type="match status" value="1"/>
</dbReference>
<evidence type="ECO:0000313" key="11">
    <source>
        <dbReference type="Proteomes" id="UP000695007"/>
    </source>
</evidence>